<evidence type="ECO:0000256" key="9">
    <source>
        <dbReference type="ARBA" id="ARBA00022898"/>
    </source>
</evidence>
<dbReference type="PANTHER" id="PTHR10314">
    <property type="entry name" value="CYSTATHIONINE BETA-SYNTHASE"/>
    <property type="match status" value="1"/>
</dbReference>
<keyword evidence="9" id="KW-0663">Pyridoxal phosphate</keyword>
<evidence type="ECO:0000256" key="2">
    <source>
        <dbReference type="ARBA" id="ARBA00004056"/>
    </source>
</evidence>
<reference evidence="11 12" key="1">
    <citation type="submission" date="2023-07" db="EMBL/GenBank/DDBJ databases">
        <title>Sequencing the genomes of 1000 actinobacteria strains.</title>
        <authorList>
            <person name="Klenk H.-P."/>
        </authorList>
    </citation>
    <scope>NUCLEOTIDE SEQUENCE [LARGE SCALE GENOMIC DNA]</scope>
    <source>
        <strain evidence="11 12">DSM 44388</strain>
    </source>
</reference>
<dbReference type="InterPro" id="IPR036052">
    <property type="entry name" value="TrpB-like_PALP_sf"/>
</dbReference>
<dbReference type="NCBIfam" id="TIGR03945">
    <property type="entry name" value="PLP_SbnA_fam"/>
    <property type="match status" value="1"/>
</dbReference>
<evidence type="ECO:0000256" key="3">
    <source>
        <dbReference type="ARBA" id="ARBA00004924"/>
    </source>
</evidence>
<dbReference type="InterPro" id="IPR001216">
    <property type="entry name" value="P-phosphate_BS"/>
</dbReference>
<evidence type="ECO:0000256" key="8">
    <source>
        <dbReference type="ARBA" id="ARBA00022679"/>
    </source>
</evidence>
<name>A0ABT9PBW6_9ACTN</name>
<dbReference type="Proteomes" id="UP001235712">
    <property type="component" value="Unassembled WGS sequence"/>
</dbReference>
<evidence type="ECO:0000256" key="1">
    <source>
        <dbReference type="ARBA" id="ARBA00001933"/>
    </source>
</evidence>
<sequence>MSAGPGSANPRIVRSPHELVSADTYVDLAPIVERQVFLKCEGLNFGGSIKMRAAAAMVAAAERASSIRDETILVESSSGNLGVALSIIAASKGLRFTCVTDSRCNATTAAAMRAFGAELVVVDEPDPVGGYLQARLNLVARLCAGDSRYLWLNQYTNGANCDAHYDSTAREIFTGFPDLDVLFVGVGTGGTAVGCGRYVRDRRPRTRVVAIDTEGSVTFGHPSAPRRIPGLGASVPPPMFELGLFADTVSVSEADTIQVCRLLASHGMLFGGSTGTVLSGALTWLDHHDPDRRLNSMCISADMGDRYLDTVYNDEWVAEHFGVAALEPMPGTARSRAAAPATT</sequence>
<dbReference type="GO" id="GO:0004124">
    <property type="term" value="F:cysteine synthase activity"/>
    <property type="evidence" value="ECO:0007669"/>
    <property type="project" value="UniProtKB-EC"/>
</dbReference>
<comment type="pathway">
    <text evidence="3">Siderophore biosynthesis.</text>
</comment>
<dbReference type="Gene3D" id="3.40.50.1100">
    <property type="match status" value="2"/>
</dbReference>
<dbReference type="PROSITE" id="PS00901">
    <property type="entry name" value="CYS_SYNTHASE"/>
    <property type="match status" value="1"/>
</dbReference>
<dbReference type="EMBL" id="JAUSQZ010000001">
    <property type="protein sequence ID" value="MDP9830198.1"/>
    <property type="molecule type" value="Genomic_DNA"/>
</dbReference>
<dbReference type="Pfam" id="PF00291">
    <property type="entry name" value="PALP"/>
    <property type="match status" value="1"/>
</dbReference>
<dbReference type="InterPro" id="IPR001926">
    <property type="entry name" value="TrpB-like_PALP"/>
</dbReference>
<feature type="domain" description="Tryptophan synthase beta chain-like PALP" evidence="10">
    <location>
        <begin position="30"/>
        <end position="283"/>
    </location>
</feature>
<comment type="caution">
    <text evidence="11">The sequence shown here is derived from an EMBL/GenBank/DDBJ whole genome shotgun (WGS) entry which is preliminary data.</text>
</comment>
<evidence type="ECO:0000313" key="12">
    <source>
        <dbReference type="Proteomes" id="UP001235712"/>
    </source>
</evidence>
<evidence type="ECO:0000256" key="5">
    <source>
        <dbReference type="ARBA" id="ARBA00011738"/>
    </source>
</evidence>
<dbReference type="RefSeq" id="WP_307249142.1">
    <property type="nucleotide sequence ID" value="NZ_JAUSQZ010000001.1"/>
</dbReference>
<organism evidence="11 12">
    <name type="scientific">Kineosporia succinea</name>
    <dbReference type="NCBI Taxonomy" id="84632"/>
    <lineage>
        <taxon>Bacteria</taxon>
        <taxon>Bacillati</taxon>
        <taxon>Actinomycetota</taxon>
        <taxon>Actinomycetes</taxon>
        <taxon>Kineosporiales</taxon>
        <taxon>Kineosporiaceae</taxon>
        <taxon>Kineosporia</taxon>
    </lineage>
</organism>
<evidence type="ECO:0000256" key="6">
    <source>
        <dbReference type="ARBA" id="ARBA00012331"/>
    </source>
</evidence>
<comment type="subunit">
    <text evidence="5">Homodimer.</text>
</comment>
<dbReference type="InterPro" id="IPR023927">
    <property type="entry name" value="SbnA"/>
</dbReference>
<evidence type="ECO:0000259" key="10">
    <source>
        <dbReference type="Pfam" id="PF00291"/>
    </source>
</evidence>
<dbReference type="EC" id="2.5.1.140" evidence="6"/>
<comment type="function">
    <text evidence="2">Catalyzes the synthesis of N-((2S)-2-amino-2-carboxyethyl)-L-glutamate (ACEGA) from O-phospho-L-serine and L-glutamate. Involved in the biosynthesis of L-2,3-diaminopropionic acid (L-Dap), a precursor of staphyloferrin B and antibiotics.</text>
</comment>
<proteinExistence type="inferred from homology"/>
<keyword evidence="12" id="KW-1185">Reference proteome</keyword>
<protein>
    <recommendedName>
        <fullName evidence="7">N-(2-amino-2-carboxyethyl)-L-glutamate synthase</fullName>
        <ecNumber evidence="6">2.5.1.140</ecNumber>
    </recommendedName>
</protein>
<dbReference type="SUPFAM" id="SSF53686">
    <property type="entry name" value="Tryptophan synthase beta subunit-like PLP-dependent enzymes"/>
    <property type="match status" value="1"/>
</dbReference>
<comment type="cofactor">
    <cofactor evidence="1">
        <name>pyridoxal 5'-phosphate</name>
        <dbReference type="ChEBI" id="CHEBI:597326"/>
    </cofactor>
</comment>
<evidence type="ECO:0000256" key="4">
    <source>
        <dbReference type="ARBA" id="ARBA00008519"/>
    </source>
</evidence>
<evidence type="ECO:0000256" key="7">
    <source>
        <dbReference type="ARBA" id="ARBA00016985"/>
    </source>
</evidence>
<comment type="similarity">
    <text evidence="4">Belongs to the cysteine synthase/cystathionine beta-synthase family. SbnA subfamily.</text>
</comment>
<accession>A0ABT9PBW6</accession>
<keyword evidence="8 11" id="KW-0808">Transferase</keyword>
<dbReference type="InterPro" id="IPR050214">
    <property type="entry name" value="Cys_Synth/Cystath_Beta-Synth"/>
</dbReference>
<evidence type="ECO:0000313" key="11">
    <source>
        <dbReference type="EMBL" id="MDP9830198.1"/>
    </source>
</evidence>
<gene>
    <name evidence="11" type="ORF">J2S57_005947</name>
</gene>